<dbReference type="PANTHER" id="PTHR11895:SF7">
    <property type="entry name" value="GLUTAMYL-TRNA(GLN) AMIDOTRANSFERASE SUBUNIT A, MITOCHONDRIAL"/>
    <property type="match status" value="1"/>
</dbReference>
<proteinExistence type="inferred from homology"/>
<evidence type="ECO:0000313" key="3">
    <source>
        <dbReference type="EMBL" id="WAX59003.1"/>
    </source>
</evidence>
<dbReference type="SUPFAM" id="SSF75304">
    <property type="entry name" value="Amidase signature (AS) enzymes"/>
    <property type="match status" value="1"/>
</dbReference>
<dbReference type="InterPro" id="IPR000120">
    <property type="entry name" value="Amidase"/>
</dbReference>
<sequence length="474" mass="50488">MTASVPFLSARAVVKRYRTGQLSPVDYTQALLDRIHALDPGLKAVVDVYPDSALRAAQASEARYRAGAALGPLDGLPIAIKDETPVAGRRTTMGSVSRRAHVDDVSAVVVRRMLACGAFVHARTATPEYCCAPFTHSDLWGITRNPWNRAFSPGGSSGGAGVALAAGFTPLADGSDTGGSIRIPAAYCGVVGYKPPYGRVPGVPPHNLDPYRHQGPLARTVDDCALLQDAISGQDPEDPVTVPGRVSVSDTGVDVRGWRVGVSYDCGGYPTSREVQAAVRDAADRFAKLGAHVEEVTPGWTFDQIQRAVHIHGGIRAERFETSATGASDTRTRYLRGVAERAANVRREDFNEGVRLEAEIQRAMATVLTEHRILLCPTMSSTSLVAGEDYVDYGPEVDGVATTKHRDVMPTLLFNICSRNPVMSVPVGMSSQGIPIGMQIAGRPFDDVSVFIAARALEAAAPWPLAIGRPPLGL</sequence>
<gene>
    <name evidence="3" type="ORF">M6B22_09650</name>
</gene>
<name>A0ABY7K2D0_9ACTN</name>
<comment type="similarity">
    <text evidence="1">Belongs to the amidase family.</text>
</comment>
<reference evidence="3" key="1">
    <citation type="submission" date="2022-05" db="EMBL/GenBank/DDBJ databases">
        <title>Jatrophihabitans sp. SB3-54 whole genome sequence.</title>
        <authorList>
            <person name="Suh M.K."/>
            <person name="Eom M.K."/>
            <person name="Kim J.S."/>
            <person name="Kim H.S."/>
            <person name="Do H.E."/>
            <person name="Shin Y.K."/>
            <person name="Lee J.-S."/>
        </authorList>
    </citation>
    <scope>NUCLEOTIDE SEQUENCE</scope>
    <source>
        <strain evidence="3">SB3-54</strain>
    </source>
</reference>
<dbReference type="InterPro" id="IPR036928">
    <property type="entry name" value="AS_sf"/>
</dbReference>
<dbReference type="Proteomes" id="UP001164693">
    <property type="component" value="Chromosome"/>
</dbReference>
<evidence type="ECO:0000259" key="2">
    <source>
        <dbReference type="Pfam" id="PF01425"/>
    </source>
</evidence>
<dbReference type="InterPro" id="IPR020556">
    <property type="entry name" value="Amidase_CS"/>
</dbReference>
<dbReference type="PANTHER" id="PTHR11895">
    <property type="entry name" value="TRANSAMIDASE"/>
    <property type="match status" value="1"/>
</dbReference>
<feature type="domain" description="Amidase" evidence="2">
    <location>
        <begin position="27"/>
        <end position="450"/>
    </location>
</feature>
<dbReference type="InterPro" id="IPR023631">
    <property type="entry name" value="Amidase_dom"/>
</dbReference>
<dbReference type="RefSeq" id="WP_269445543.1">
    <property type="nucleotide sequence ID" value="NZ_CP097463.1"/>
</dbReference>
<accession>A0ABY7K2D0</accession>
<organism evidence="3 4">
    <name type="scientific">Jatrophihabitans cynanchi</name>
    <dbReference type="NCBI Taxonomy" id="2944128"/>
    <lineage>
        <taxon>Bacteria</taxon>
        <taxon>Bacillati</taxon>
        <taxon>Actinomycetota</taxon>
        <taxon>Actinomycetes</taxon>
        <taxon>Jatrophihabitantales</taxon>
        <taxon>Jatrophihabitantaceae</taxon>
        <taxon>Jatrophihabitans</taxon>
    </lineage>
</organism>
<dbReference type="Gene3D" id="3.90.1300.10">
    <property type="entry name" value="Amidase signature (AS) domain"/>
    <property type="match status" value="1"/>
</dbReference>
<dbReference type="PROSITE" id="PS00571">
    <property type="entry name" value="AMIDASES"/>
    <property type="match status" value="1"/>
</dbReference>
<keyword evidence="4" id="KW-1185">Reference proteome</keyword>
<protein>
    <submittedName>
        <fullName evidence="3">Amidase family protein</fullName>
    </submittedName>
</protein>
<dbReference type="Pfam" id="PF01425">
    <property type="entry name" value="Amidase"/>
    <property type="match status" value="1"/>
</dbReference>
<evidence type="ECO:0000256" key="1">
    <source>
        <dbReference type="ARBA" id="ARBA00009199"/>
    </source>
</evidence>
<evidence type="ECO:0000313" key="4">
    <source>
        <dbReference type="Proteomes" id="UP001164693"/>
    </source>
</evidence>
<dbReference type="EMBL" id="CP097463">
    <property type="protein sequence ID" value="WAX59003.1"/>
    <property type="molecule type" value="Genomic_DNA"/>
</dbReference>